<evidence type="ECO:0000313" key="2">
    <source>
        <dbReference type="EMBL" id="KIG14308.1"/>
    </source>
</evidence>
<sequence length="53" mass="6018">MPHMSPRFSERVKQEAREQRALRAAGKPIPASLRIYARRSGLAVTLVCGQRRN</sequence>
<dbReference type="AlphaFoldDB" id="A0A0C1ZTE0"/>
<comment type="caution">
    <text evidence="2">The sequence shown here is derived from an EMBL/GenBank/DDBJ whole genome shotgun (WGS) entry which is preliminary data.</text>
</comment>
<evidence type="ECO:0000256" key="1">
    <source>
        <dbReference type="SAM" id="MobiDB-lite"/>
    </source>
</evidence>
<proteinExistence type="predicted"/>
<reference evidence="2 3" key="1">
    <citation type="submission" date="2014-12" db="EMBL/GenBank/DDBJ databases">
        <title>Genome assembly of Enhygromyxa salina DSM 15201.</title>
        <authorList>
            <person name="Sharma G."/>
            <person name="Subramanian S."/>
        </authorList>
    </citation>
    <scope>NUCLEOTIDE SEQUENCE [LARGE SCALE GENOMIC DNA]</scope>
    <source>
        <strain evidence="2 3">DSM 15201</strain>
    </source>
</reference>
<name>A0A0C1ZTE0_9BACT</name>
<feature type="region of interest" description="Disordered" evidence="1">
    <location>
        <begin position="1"/>
        <end position="24"/>
    </location>
</feature>
<feature type="compositionally biased region" description="Basic and acidic residues" evidence="1">
    <location>
        <begin position="8"/>
        <end position="21"/>
    </location>
</feature>
<organism evidence="2 3">
    <name type="scientific">Enhygromyxa salina</name>
    <dbReference type="NCBI Taxonomy" id="215803"/>
    <lineage>
        <taxon>Bacteria</taxon>
        <taxon>Pseudomonadati</taxon>
        <taxon>Myxococcota</taxon>
        <taxon>Polyangia</taxon>
        <taxon>Nannocystales</taxon>
        <taxon>Nannocystaceae</taxon>
        <taxon>Enhygromyxa</taxon>
    </lineage>
</organism>
<dbReference type="Proteomes" id="UP000031599">
    <property type="component" value="Unassembled WGS sequence"/>
</dbReference>
<dbReference type="EMBL" id="JMCC02000075">
    <property type="protein sequence ID" value="KIG14308.1"/>
    <property type="molecule type" value="Genomic_DNA"/>
</dbReference>
<evidence type="ECO:0000313" key="3">
    <source>
        <dbReference type="Proteomes" id="UP000031599"/>
    </source>
</evidence>
<protein>
    <submittedName>
        <fullName evidence="2">Uncharacterized protein</fullName>
    </submittedName>
</protein>
<gene>
    <name evidence="2" type="ORF">DB30_06910</name>
</gene>
<accession>A0A0C1ZTE0</accession>